<sequence length="100" mass="11230">MYAGQVECARLLLTYGVDINILDQNNKTPLHYASYYGNIALAEALLKMGAAVDTLQCPTTPLLVACKYDNVECADMLLNYIANINNVDWHNETPLYYTKH</sequence>
<keyword evidence="9" id="KW-0638">Presynaptic neurotoxin</keyword>
<dbReference type="GO" id="GO:0044218">
    <property type="term" value="C:other organism cell membrane"/>
    <property type="evidence" value="ECO:0007669"/>
    <property type="project" value="UniProtKB-KW"/>
</dbReference>
<dbReference type="PROSITE" id="PS50088">
    <property type="entry name" value="ANK_REPEAT"/>
    <property type="match status" value="1"/>
</dbReference>
<keyword evidence="7" id="KW-0528">Neurotoxin</keyword>
<dbReference type="SMART" id="SM00248">
    <property type="entry name" value="ANK"/>
    <property type="match status" value="2"/>
</dbReference>
<dbReference type="Proteomes" id="UP001054945">
    <property type="component" value="Unassembled WGS sequence"/>
</dbReference>
<keyword evidence="8" id="KW-0677">Repeat</keyword>
<comment type="caution">
    <text evidence="13">The sequence shown here is derived from an EMBL/GenBank/DDBJ whole genome shotgun (WGS) entry which is preliminary data.</text>
</comment>
<keyword evidence="14" id="KW-1185">Reference proteome</keyword>
<evidence type="ECO:0000256" key="3">
    <source>
        <dbReference type="ARBA" id="ARBA00022483"/>
    </source>
</evidence>
<evidence type="ECO:0008006" key="15">
    <source>
        <dbReference type="Google" id="ProtNLM"/>
    </source>
</evidence>
<evidence type="ECO:0000256" key="5">
    <source>
        <dbReference type="ARBA" id="ARBA00022537"/>
    </source>
</evidence>
<dbReference type="PANTHER" id="PTHR24173:SF74">
    <property type="entry name" value="ANKYRIN REPEAT DOMAIN-CONTAINING PROTEIN 16"/>
    <property type="match status" value="1"/>
</dbReference>
<reference evidence="13 14" key="1">
    <citation type="submission" date="2021-06" db="EMBL/GenBank/DDBJ databases">
        <title>Caerostris extrusa draft genome.</title>
        <authorList>
            <person name="Kono N."/>
            <person name="Arakawa K."/>
        </authorList>
    </citation>
    <scope>NUCLEOTIDE SEQUENCE [LARGE SCALE GENOMIC DNA]</scope>
</reference>
<dbReference type="EMBL" id="BPLR01020021">
    <property type="protein sequence ID" value="GIX74033.1"/>
    <property type="molecule type" value="Genomic_DNA"/>
</dbReference>
<accession>A0AAV4MNU0</accession>
<dbReference type="PROSITE" id="PS50297">
    <property type="entry name" value="ANK_REP_REGION"/>
    <property type="match status" value="1"/>
</dbReference>
<evidence type="ECO:0000256" key="6">
    <source>
        <dbReference type="ARBA" id="ARBA00022656"/>
    </source>
</evidence>
<evidence type="ECO:0000256" key="2">
    <source>
        <dbReference type="ARBA" id="ARBA00004613"/>
    </source>
</evidence>
<keyword evidence="6" id="KW-0800">Toxin</keyword>
<keyword evidence="11" id="KW-1053">Target membrane</keyword>
<dbReference type="PANTHER" id="PTHR24173">
    <property type="entry name" value="ANKYRIN REPEAT CONTAINING"/>
    <property type="match status" value="1"/>
</dbReference>
<evidence type="ECO:0000256" key="1">
    <source>
        <dbReference type="ARBA" id="ARBA00004175"/>
    </source>
</evidence>
<organism evidence="13 14">
    <name type="scientific">Caerostris extrusa</name>
    <name type="common">Bark spider</name>
    <name type="synonym">Caerostris bankana</name>
    <dbReference type="NCBI Taxonomy" id="172846"/>
    <lineage>
        <taxon>Eukaryota</taxon>
        <taxon>Metazoa</taxon>
        <taxon>Ecdysozoa</taxon>
        <taxon>Arthropoda</taxon>
        <taxon>Chelicerata</taxon>
        <taxon>Arachnida</taxon>
        <taxon>Araneae</taxon>
        <taxon>Araneomorphae</taxon>
        <taxon>Entelegynae</taxon>
        <taxon>Araneoidea</taxon>
        <taxon>Araneidae</taxon>
        <taxon>Caerostris</taxon>
    </lineage>
</organism>
<evidence type="ECO:0000256" key="12">
    <source>
        <dbReference type="PROSITE-ProRule" id="PRU00023"/>
    </source>
</evidence>
<evidence type="ECO:0000256" key="8">
    <source>
        <dbReference type="ARBA" id="ARBA00022737"/>
    </source>
</evidence>
<evidence type="ECO:0000313" key="13">
    <source>
        <dbReference type="EMBL" id="GIX74033.1"/>
    </source>
</evidence>
<dbReference type="GO" id="GO:0090729">
    <property type="term" value="F:toxin activity"/>
    <property type="evidence" value="ECO:0007669"/>
    <property type="project" value="UniProtKB-KW"/>
</dbReference>
<keyword evidence="3" id="KW-0268">Exocytosis</keyword>
<evidence type="ECO:0000256" key="7">
    <source>
        <dbReference type="ARBA" id="ARBA00022699"/>
    </source>
</evidence>
<keyword evidence="11" id="KW-0472">Membrane</keyword>
<keyword evidence="4" id="KW-0964">Secreted</keyword>
<protein>
    <recommendedName>
        <fullName evidence="15">Ankyrin repeat protein</fullName>
    </recommendedName>
</protein>
<dbReference type="AlphaFoldDB" id="A0AAV4MNU0"/>
<evidence type="ECO:0000256" key="4">
    <source>
        <dbReference type="ARBA" id="ARBA00022525"/>
    </source>
</evidence>
<feature type="repeat" description="ANK" evidence="12">
    <location>
        <begin position="25"/>
        <end position="57"/>
    </location>
</feature>
<dbReference type="SUPFAM" id="SSF48403">
    <property type="entry name" value="Ankyrin repeat"/>
    <property type="match status" value="1"/>
</dbReference>
<evidence type="ECO:0000256" key="10">
    <source>
        <dbReference type="ARBA" id="ARBA00023043"/>
    </source>
</evidence>
<evidence type="ECO:0000256" key="11">
    <source>
        <dbReference type="ARBA" id="ARBA00023298"/>
    </source>
</evidence>
<dbReference type="GO" id="GO:0005576">
    <property type="term" value="C:extracellular region"/>
    <property type="evidence" value="ECO:0007669"/>
    <property type="project" value="UniProtKB-SubCell"/>
</dbReference>
<keyword evidence="5" id="KW-1052">Target cell membrane</keyword>
<evidence type="ECO:0000256" key="9">
    <source>
        <dbReference type="ARBA" id="ARBA00023028"/>
    </source>
</evidence>
<dbReference type="InterPro" id="IPR002110">
    <property type="entry name" value="Ankyrin_rpt"/>
</dbReference>
<name>A0AAV4MNU0_CAEEX</name>
<dbReference type="GO" id="GO:0044231">
    <property type="term" value="C:host cell presynaptic membrane"/>
    <property type="evidence" value="ECO:0007669"/>
    <property type="project" value="UniProtKB-KW"/>
</dbReference>
<gene>
    <name evidence="13" type="ORF">CEXT_573441</name>
</gene>
<dbReference type="InterPro" id="IPR036770">
    <property type="entry name" value="Ankyrin_rpt-contain_sf"/>
</dbReference>
<dbReference type="Gene3D" id="1.25.40.20">
    <property type="entry name" value="Ankyrin repeat-containing domain"/>
    <property type="match status" value="3"/>
</dbReference>
<proteinExistence type="predicted"/>
<evidence type="ECO:0000313" key="14">
    <source>
        <dbReference type="Proteomes" id="UP001054945"/>
    </source>
</evidence>
<dbReference type="GO" id="GO:0006887">
    <property type="term" value="P:exocytosis"/>
    <property type="evidence" value="ECO:0007669"/>
    <property type="project" value="UniProtKB-KW"/>
</dbReference>
<keyword evidence="10 12" id="KW-0040">ANK repeat</keyword>
<dbReference type="Pfam" id="PF00023">
    <property type="entry name" value="Ank"/>
    <property type="match status" value="1"/>
</dbReference>
<dbReference type="Pfam" id="PF12796">
    <property type="entry name" value="Ank_2"/>
    <property type="match status" value="1"/>
</dbReference>
<comment type="subcellular location">
    <subcellularLocation>
        <location evidence="2">Secreted</location>
    </subcellularLocation>
    <subcellularLocation>
        <location evidence="1">Target cell membrane</location>
    </subcellularLocation>
</comment>